<gene>
    <name evidence="4" type="ORF">FLA105534_01304</name>
</gene>
<dbReference type="InterPro" id="IPR003399">
    <property type="entry name" value="Mce/MlaD"/>
</dbReference>
<keyword evidence="2" id="KW-0812">Transmembrane</keyword>
<dbReference type="Pfam" id="PF02470">
    <property type="entry name" value="MlaD"/>
    <property type="match status" value="1"/>
</dbReference>
<feature type="domain" description="Mce/MlaD" evidence="3">
    <location>
        <begin position="41"/>
        <end position="117"/>
    </location>
</feature>
<dbReference type="Proteomes" id="UP000479938">
    <property type="component" value="Unassembled WGS sequence"/>
</dbReference>
<proteinExistence type="predicted"/>
<keyword evidence="2" id="KW-1133">Transmembrane helix</keyword>
<dbReference type="PANTHER" id="PTHR33371:SF4">
    <property type="entry name" value="INTERMEMBRANE PHOSPHOLIPID TRANSPORT SYSTEM BINDING PROTEIN MLAD"/>
    <property type="match status" value="1"/>
</dbReference>
<dbReference type="PANTHER" id="PTHR33371">
    <property type="entry name" value="INTERMEMBRANE PHOSPHOLIPID TRANSPORT SYSTEM BINDING PROTEIN MLAD-RELATED"/>
    <property type="match status" value="1"/>
</dbReference>
<dbReference type="RefSeq" id="WP_173970002.1">
    <property type="nucleotide sequence ID" value="NZ_CADCSU010000062.1"/>
</dbReference>
<accession>A0A6J4GER4</accession>
<dbReference type="InterPro" id="IPR052336">
    <property type="entry name" value="MlaD_Phospholipid_Transporter"/>
</dbReference>
<evidence type="ECO:0000313" key="5">
    <source>
        <dbReference type="Proteomes" id="UP000479938"/>
    </source>
</evidence>
<feature type="region of interest" description="Disordered" evidence="1">
    <location>
        <begin position="227"/>
        <end position="306"/>
    </location>
</feature>
<evidence type="ECO:0000259" key="3">
    <source>
        <dbReference type="Pfam" id="PF02470"/>
    </source>
</evidence>
<keyword evidence="2" id="KW-0472">Membrane</keyword>
<evidence type="ECO:0000313" key="4">
    <source>
        <dbReference type="EMBL" id="CAA9196779.1"/>
    </source>
</evidence>
<dbReference type="EMBL" id="CADCSU010000062">
    <property type="protein sequence ID" value="CAA9196779.1"/>
    <property type="molecule type" value="Genomic_DNA"/>
</dbReference>
<evidence type="ECO:0000256" key="2">
    <source>
        <dbReference type="SAM" id="Phobius"/>
    </source>
</evidence>
<keyword evidence="5" id="KW-1185">Reference proteome</keyword>
<protein>
    <recommendedName>
        <fullName evidence="3">Mce/MlaD domain-containing protein</fullName>
    </recommendedName>
</protein>
<evidence type="ECO:0000256" key="1">
    <source>
        <dbReference type="SAM" id="MobiDB-lite"/>
    </source>
</evidence>
<feature type="transmembrane region" description="Helical" evidence="2">
    <location>
        <begin position="12"/>
        <end position="30"/>
    </location>
</feature>
<dbReference type="AlphaFoldDB" id="A0A6J4GER4"/>
<reference evidence="4 5" key="1">
    <citation type="submission" date="2020-02" db="EMBL/GenBank/DDBJ databases">
        <authorList>
            <person name="Criscuolo A."/>
        </authorList>
    </citation>
    <scope>NUCLEOTIDE SEQUENCE [LARGE SCALE GENOMIC DNA]</scope>
    <source>
        <strain evidence="4">CIP105534</strain>
    </source>
</reference>
<sequence>MDKQSGYTWKLGMFVTIGLLLFIMAIYFIGKQKNLFGSTFNITSQFKTVSGLEVGNNVRFSGINIGTVEEIQLINDSSVVVRMVIKDEVREFIKTDARASIGSDGLMGDKVLTISPGVKSTKVIENNGAIASVNGIEMQDLMKSVKKSVDNAAVITDELAIFSHSMNNGNGALARLVRDDKMANSVSNTLSNLESGTKGFSENMEAAKSNFLLKGYFKKKEKEKEKKKEELKEQKEEQQEKAQKEEQQEKAQKAKEEKAKEDKEKAEKAEKEKAKAEKEKADKAKEEKEKLEKQKAEDAKKAEKGK</sequence>
<organism evidence="4 5">
    <name type="scientific">Flavobacterium bizetiae</name>
    <dbReference type="NCBI Taxonomy" id="2704140"/>
    <lineage>
        <taxon>Bacteria</taxon>
        <taxon>Pseudomonadati</taxon>
        <taxon>Bacteroidota</taxon>
        <taxon>Flavobacteriia</taxon>
        <taxon>Flavobacteriales</taxon>
        <taxon>Flavobacteriaceae</taxon>
        <taxon>Flavobacterium</taxon>
    </lineage>
</organism>
<name>A0A6J4GER4_9FLAO</name>